<reference evidence="1" key="1">
    <citation type="journal article" date="2020" name="bioRxiv">
        <title>Whole genome comparisons of ergot fungi reveals the divergence and evolution of species within the genus Claviceps are the result of varying mechanisms driving genome evolution and host range expansion.</title>
        <authorList>
            <person name="Wyka S.A."/>
            <person name="Mondo S.J."/>
            <person name="Liu M."/>
            <person name="Dettman J."/>
            <person name="Nalam V."/>
            <person name="Broders K.D."/>
        </authorList>
    </citation>
    <scope>NUCLEOTIDE SEQUENCE</scope>
    <source>
        <strain evidence="1">CCC 602</strain>
    </source>
</reference>
<proteinExistence type="predicted"/>
<dbReference type="Proteomes" id="UP000748025">
    <property type="component" value="Unassembled WGS sequence"/>
</dbReference>
<keyword evidence="2" id="KW-1185">Reference proteome</keyword>
<dbReference type="EMBL" id="SRPW01001004">
    <property type="protein sequence ID" value="KAG6009231.1"/>
    <property type="molecule type" value="Genomic_DNA"/>
</dbReference>
<dbReference type="AlphaFoldDB" id="A0A9P7NCP4"/>
<sequence length="85" mass="9487">MRTSEFAQFHEVSLKHVTVCKQASTCSTTRFGSTPTGPRYKHDYAHGKYESFWAWSGGTSDLVAVDGSNRFDFDQALVTMASARM</sequence>
<gene>
    <name evidence="1" type="ORF">E4U43_000028</name>
</gene>
<evidence type="ECO:0000313" key="2">
    <source>
        <dbReference type="Proteomes" id="UP000748025"/>
    </source>
</evidence>
<name>A0A9P7NCP4_9HYPO</name>
<comment type="caution">
    <text evidence="1">The sequence shown here is derived from an EMBL/GenBank/DDBJ whole genome shotgun (WGS) entry which is preliminary data.</text>
</comment>
<evidence type="ECO:0000313" key="1">
    <source>
        <dbReference type="EMBL" id="KAG6009231.1"/>
    </source>
</evidence>
<accession>A0A9P7NCP4</accession>
<organism evidence="1 2">
    <name type="scientific">Claviceps pusilla</name>
    <dbReference type="NCBI Taxonomy" id="123648"/>
    <lineage>
        <taxon>Eukaryota</taxon>
        <taxon>Fungi</taxon>
        <taxon>Dikarya</taxon>
        <taxon>Ascomycota</taxon>
        <taxon>Pezizomycotina</taxon>
        <taxon>Sordariomycetes</taxon>
        <taxon>Hypocreomycetidae</taxon>
        <taxon>Hypocreales</taxon>
        <taxon>Clavicipitaceae</taxon>
        <taxon>Claviceps</taxon>
    </lineage>
</organism>
<protein>
    <submittedName>
        <fullName evidence="1">Uncharacterized protein</fullName>
    </submittedName>
</protein>